<gene>
    <name evidence="20" type="ORF">THAPSDRAFT_bd950</name>
</gene>
<comment type="pathway">
    <text evidence="4">Glycan metabolism; heparan sulfate biosynthesis.</text>
</comment>
<evidence type="ECO:0000256" key="15">
    <source>
        <dbReference type="ARBA" id="ARBA00023136"/>
    </source>
</evidence>
<dbReference type="KEGG" id="tps:THAPSDRAFT_bd950"/>
<keyword evidence="17" id="KW-0325">Glycoprotein</keyword>
<evidence type="ECO:0000256" key="5">
    <source>
        <dbReference type="ARBA" id="ARBA00010195"/>
    </source>
</evidence>
<dbReference type="HOGENOM" id="CLU_1648205_0_0_1"/>
<evidence type="ECO:0000256" key="7">
    <source>
        <dbReference type="ARBA" id="ARBA00022676"/>
    </source>
</evidence>
<sequence>FVECDDALHRIYRLPALNFERGNGVDIYTSSQWFIISRDFAWYLASPPKDSFVDYYLDYIEHVVVADEAFFGTVIRNTHFCSTLHNDNFLHIQFDRWENEAEGERDQRKCLFKNRDHCGRSPTTMTLDYLPVLELSGDLFARKFDDVGEEVASLPLEEWEF</sequence>
<comment type="subcellular location">
    <subcellularLocation>
        <location evidence="2">Endoplasmic reticulum membrane</location>
        <topology evidence="2">Single-pass type II membrane protein</topology>
    </subcellularLocation>
    <subcellularLocation>
        <location evidence="1">Golgi apparatus membrane</location>
        <topology evidence="1">Single-pass type II membrane protein</topology>
    </subcellularLocation>
</comment>
<keyword evidence="13" id="KW-1133">Transmembrane helix</keyword>
<dbReference type="InParanoid" id="B8LEP4"/>
<dbReference type="InterPro" id="IPR003406">
    <property type="entry name" value="Glyco_trans_14"/>
</dbReference>
<keyword evidence="8" id="KW-0808">Transferase</keyword>
<dbReference type="AlphaFoldDB" id="B8LEP4"/>
<keyword evidence="16" id="KW-1015">Disulfide bond</keyword>
<keyword evidence="11" id="KW-0256">Endoplasmic reticulum</keyword>
<evidence type="ECO:0000256" key="3">
    <source>
        <dbReference type="ARBA" id="ARBA00004840"/>
    </source>
</evidence>
<reference evidence="20 21" key="2">
    <citation type="journal article" date="2008" name="Nature">
        <title>The Phaeodactylum genome reveals the evolutionary history of diatom genomes.</title>
        <authorList>
            <person name="Bowler C."/>
            <person name="Allen A.E."/>
            <person name="Badger J.H."/>
            <person name="Grimwood J."/>
            <person name="Jabbari K."/>
            <person name="Kuo A."/>
            <person name="Maheswari U."/>
            <person name="Martens C."/>
            <person name="Maumus F."/>
            <person name="Otillar R.P."/>
            <person name="Rayko E."/>
            <person name="Salamov A."/>
            <person name="Vandepoele K."/>
            <person name="Beszteri B."/>
            <person name="Gruber A."/>
            <person name="Heijde M."/>
            <person name="Katinka M."/>
            <person name="Mock T."/>
            <person name="Valentin K."/>
            <person name="Verret F."/>
            <person name="Berges J.A."/>
            <person name="Brownlee C."/>
            <person name="Cadoret J.P."/>
            <person name="Chiovitti A."/>
            <person name="Choi C.J."/>
            <person name="Coesel S."/>
            <person name="De Martino A."/>
            <person name="Detter J.C."/>
            <person name="Durkin C."/>
            <person name="Falciatore A."/>
            <person name="Fournet J."/>
            <person name="Haruta M."/>
            <person name="Huysman M.J."/>
            <person name="Jenkins B.D."/>
            <person name="Jiroutova K."/>
            <person name="Jorgensen R.E."/>
            <person name="Joubert Y."/>
            <person name="Kaplan A."/>
            <person name="Kroger N."/>
            <person name="Kroth P.G."/>
            <person name="La Roche J."/>
            <person name="Lindquist E."/>
            <person name="Lommer M."/>
            <person name="Martin-Jezequel V."/>
            <person name="Lopez P.J."/>
            <person name="Lucas S."/>
            <person name="Mangogna M."/>
            <person name="McGinnis K."/>
            <person name="Medlin L.K."/>
            <person name="Montsant A."/>
            <person name="Oudot-Le Secq M.P."/>
            <person name="Napoli C."/>
            <person name="Obornik M."/>
            <person name="Parker M.S."/>
            <person name="Petit J.L."/>
            <person name="Porcel B.M."/>
            <person name="Poulsen N."/>
            <person name="Robison M."/>
            <person name="Rychlewski L."/>
            <person name="Rynearson T.A."/>
            <person name="Schmutz J."/>
            <person name="Shapiro H."/>
            <person name="Siaut M."/>
            <person name="Stanley M."/>
            <person name="Sussman M.R."/>
            <person name="Taylor A.R."/>
            <person name="Vardi A."/>
            <person name="von Dassow P."/>
            <person name="Vyverman W."/>
            <person name="Willis A."/>
            <person name="Wyrwicz L.S."/>
            <person name="Rokhsar D.S."/>
            <person name="Weissenbach J."/>
            <person name="Armbrust E.V."/>
            <person name="Green B.R."/>
            <person name="Van de Peer Y."/>
            <person name="Grigoriev I.V."/>
        </authorList>
    </citation>
    <scope>NUCLEOTIDE SEQUENCE [LARGE SCALE GENOMIC DNA]</scope>
    <source>
        <strain evidence="20 21">CCMP1335</strain>
    </source>
</reference>
<accession>B8LEP4</accession>
<dbReference type="eggNOG" id="KOG0799">
    <property type="taxonomic scope" value="Eukaryota"/>
</dbReference>
<evidence type="ECO:0000256" key="2">
    <source>
        <dbReference type="ARBA" id="ARBA00004648"/>
    </source>
</evidence>
<reference evidence="20 21" key="1">
    <citation type="journal article" date="2004" name="Science">
        <title>The genome of the diatom Thalassiosira pseudonana: ecology, evolution, and metabolism.</title>
        <authorList>
            <person name="Armbrust E.V."/>
            <person name="Berges J.A."/>
            <person name="Bowler C."/>
            <person name="Green B.R."/>
            <person name="Martinez D."/>
            <person name="Putnam N.H."/>
            <person name="Zhou S."/>
            <person name="Allen A.E."/>
            <person name="Apt K.E."/>
            <person name="Bechner M."/>
            <person name="Brzezinski M.A."/>
            <person name="Chaal B.K."/>
            <person name="Chiovitti A."/>
            <person name="Davis A.K."/>
            <person name="Demarest M.S."/>
            <person name="Detter J.C."/>
            <person name="Glavina T."/>
            <person name="Goodstein D."/>
            <person name="Hadi M.Z."/>
            <person name="Hellsten U."/>
            <person name="Hildebrand M."/>
            <person name="Jenkins B.D."/>
            <person name="Jurka J."/>
            <person name="Kapitonov V.V."/>
            <person name="Kroger N."/>
            <person name="Lau W.W."/>
            <person name="Lane T.W."/>
            <person name="Larimer F.W."/>
            <person name="Lippmeier J.C."/>
            <person name="Lucas S."/>
            <person name="Medina M."/>
            <person name="Montsant A."/>
            <person name="Obornik M."/>
            <person name="Parker M.S."/>
            <person name="Palenik B."/>
            <person name="Pazour G.J."/>
            <person name="Richardson P.M."/>
            <person name="Rynearson T.A."/>
            <person name="Saito M.A."/>
            <person name="Schwartz D.C."/>
            <person name="Thamatrakoln K."/>
            <person name="Valentin K."/>
            <person name="Vardi A."/>
            <person name="Wilkerson F.P."/>
            <person name="Rokhsar D.S."/>
        </authorList>
    </citation>
    <scope>NUCLEOTIDE SEQUENCE [LARGE SCALE GENOMIC DNA]</scope>
    <source>
        <strain evidence="20 21">CCMP1335</strain>
    </source>
</reference>
<proteinExistence type="inferred from homology"/>
<dbReference type="Proteomes" id="UP000001449">
    <property type="component" value="Unassembled WGS sequence"/>
</dbReference>
<evidence type="ECO:0000256" key="17">
    <source>
        <dbReference type="ARBA" id="ARBA00023180"/>
    </source>
</evidence>
<evidence type="ECO:0000256" key="9">
    <source>
        <dbReference type="ARBA" id="ARBA00022692"/>
    </source>
</evidence>
<dbReference type="GeneID" id="7446077"/>
<dbReference type="GO" id="GO:0046872">
    <property type="term" value="F:metal ion binding"/>
    <property type="evidence" value="ECO:0007669"/>
    <property type="project" value="UniProtKB-KW"/>
</dbReference>
<evidence type="ECO:0000256" key="12">
    <source>
        <dbReference type="ARBA" id="ARBA00022968"/>
    </source>
</evidence>
<dbReference type="Pfam" id="PF02485">
    <property type="entry name" value="Branch"/>
    <property type="match status" value="1"/>
</dbReference>
<dbReference type="GO" id="GO:0005789">
    <property type="term" value="C:endoplasmic reticulum membrane"/>
    <property type="evidence" value="ECO:0007669"/>
    <property type="project" value="UniProtKB-SubCell"/>
</dbReference>
<dbReference type="EC" id="2.4.2.26" evidence="6"/>
<keyword evidence="15" id="KW-0472">Membrane</keyword>
<feature type="non-terminal residue" evidence="20">
    <location>
        <position position="1"/>
    </location>
</feature>
<evidence type="ECO:0000256" key="14">
    <source>
        <dbReference type="ARBA" id="ARBA00023034"/>
    </source>
</evidence>
<evidence type="ECO:0000256" key="8">
    <source>
        <dbReference type="ARBA" id="ARBA00022679"/>
    </source>
</evidence>
<feature type="non-terminal residue" evidence="20">
    <location>
        <position position="161"/>
    </location>
</feature>
<name>B8LEP4_THAPS</name>
<comment type="similarity">
    <text evidence="5">Belongs to the glycosyltransferase 14 family. XylT subfamily.</text>
</comment>
<comment type="pathway">
    <text evidence="3">Glycan metabolism; chondroitin sulfate biosynthesis.</text>
</comment>
<evidence type="ECO:0000256" key="4">
    <source>
        <dbReference type="ARBA" id="ARBA00005093"/>
    </source>
</evidence>
<evidence type="ECO:0000256" key="13">
    <source>
        <dbReference type="ARBA" id="ARBA00022989"/>
    </source>
</evidence>
<dbReference type="InterPro" id="IPR043538">
    <property type="entry name" value="XYLT"/>
</dbReference>
<evidence type="ECO:0000313" key="21">
    <source>
        <dbReference type="Proteomes" id="UP000001449"/>
    </source>
</evidence>
<organism evidence="20 21">
    <name type="scientific">Thalassiosira pseudonana</name>
    <name type="common">Marine diatom</name>
    <name type="synonym">Cyclotella nana</name>
    <dbReference type="NCBI Taxonomy" id="35128"/>
    <lineage>
        <taxon>Eukaryota</taxon>
        <taxon>Sar</taxon>
        <taxon>Stramenopiles</taxon>
        <taxon>Ochrophyta</taxon>
        <taxon>Bacillariophyta</taxon>
        <taxon>Coscinodiscophyceae</taxon>
        <taxon>Thalassiosirophycidae</taxon>
        <taxon>Thalassiosirales</taxon>
        <taxon>Thalassiosiraceae</taxon>
        <taxon>Thalassiosira</taxon>
    </lineage>
</organism>
<dbReference type="PaxDb" id="35128-Thapsdraft950"/>
<keyword evidence="9" id="KW-0812">Transmembrane</keyword>
<evidence type="ECO:0000256" key="10">
    <source>
        <dbReference type="ARBA" id="ARBA00022723"/>
    </source>
</evidence>
<comment type="catalytic activity">
    <reaction evidence="19">
        <text>UDP-alpha-D-xylose + L-seryl-[protein] = 3-O-(beta-D-xylosyl)-L-seryl-[protein] + UDP + H(+)</text>
        <dbReference type="Rhea" id="RHEA:50192"/>
        <dbReference type="Rhea" id="RHEA-COMP:9863"/>
        <dbReference type="Rhea" id="RHEA-COMP:12567"/>
        <dbReference type="ChEBI" id="CHEBI:15378"/>
        <dbReference type="ChEBI" id="CHEBI:29999"/>
        <dbReference type="ChEBI" id="CHEBI:57632"/>
        <dbReference type="ChEBI" id="CHEBI:58223"/>
        <dbReference type="ChEBI" id="CHEBI:132085"/>
        <dbReference type="EC" id="2.4.2.26"/>
    </reaction>
</comment>
<evidence type="ECO:0000256" key="1">
    <source>
        <dbReference type="ARBA" id="ARBA00004323"/>
    </source>
</evidence>
<dbReference type="EMBL" id="DS999445">
    <property type="protein sequence ID" value="EED86201.1"/>
    <property type="molecule type" value="Genomic_DNA"/>
</dbReference>
<keyword evidence="7" id="KW-0328">Glycosyltransferase</keyword>
<protein>
    <recommendedName>
        <fullName evidence="6">protein xylosyltransferase</fullName>
        <ecNumber evidence="6">2.4.2.26</ecNumber>
    </recommendedName>
    <alternativeName>
        <fullName evidence="18">Peptide O-xylosyltransferase</fullName>
    </alternativeName>
</protein>
<evidence type="ECO:0000256" key="16">
    <source>
        <dbReference type="ARBA" id="ARBA00023157"/>
    </source>
</evidence>
<dbReference type="PANTHER" id="PTHR46025:SF3">
    <property type="entry name" value="XYLOSYLTRANSFERASE OXT"/>
    <property type="match status" value="1"/>
</dbReference>
<evidence type="ECO:0000256" key="19">
    <source>
        <dbReference type="ARBA" id="ARBA00047847"/>
    </source>
</evidence>
<evidence type="ECO:0000256" key="18">
    <source>
        <dbReference type="ARBA" id="ARBA00042865"/>
    </source>
</evidence>
<evidence type="ECO:0000313" key="20">
    <source>
        <dbReference type="EMBL" id="EED86201.1"/>
    </source>
</evidence>
<dbReference type="RefSeq" id="XP_002297501.1">
    <property type="nucleotide sequence ID" value="XM_002297465.1"/>
</dbReference>
<keyword evidence="10" id="KW-0479">Metal-binding</keyword>
<dbReference type="GO" id="GO:0030158">
    <property type="term" value="F:protein xylosyltransferase activity"/>
    <property type="evidence" value="ECO:0007669"/>
    <property type="project" value="UniProtKB-EC"/>
</dbReference>
<keyword evidence="21" id="KW-1185">Reference proteome</keyword>
<keyword evidence="14" id="KW-0333">Golgi apparatus</keyword>
<dbReference type="PANTHER" id="PTHR46025">
    <property type="entry name" value="XYLOSYLTRANSFERASE OXT"/>
    <property type="match status" value="1"/>
</dbReference>
<dbReference type="UniPathway" id="UPA00756"/>
<dbReference type="GO" id="GO:0000139">
    <property type="term" value="C:Golgi membrane"/>
    <property type="evidence" value="ECO:0007669"/>
    <property type="project" value="UniProtKB-SubCell"/>
</dbReference>
<dbReference type="GO" id="GO:0015012">
    <property type="term" value="P:heparan sulfate proteoglycan biosynthetic process"/>
    <property type="evidence" value="ECO:0007669"/>
    <property type="project" value="UniProtKB-UniPathway"/>
</dbReference>
<dbReference type="UniPathway" id="UPA00755"/>
<dbReference type="STRING" id="35128.B8LEP4"/>
<evidence type="ECO:0000256" key="6">
    <source>
        <dbReference type="ARBA" id="ARBA00011972"/>
    </source>
</evidence>
<evidence type="ECO:0000256" key="11">
    <source>
        <dbReference type="ARBA" id="ARBA00022824"/>
    </source>
</evidence>
<keyword evidence="12" id="KW-0735">Signal-anchor</keyword>